<sequence>MSGKYPDENSKMERKGKKFWNEGNLKFLKVYANALFKYTEQEKDNKSTDVLLLSQKIESEKKLIKISIEIILIILFFILIYISNDLVKIKNLENHIYNNINESKTYSENFYKFISDEIRKGNKDFSYEPKKKDYIAFKNLRSKFDLSSWVKNALTERVSQDNFLNSNVLFGKCWRITMRLYKKDNSMMENIYMYRKFFGLYPDSSFSQGLEDSRNVDSSYFDKKWSYLFSHDKSYKKIGGLYQVICEKDFSKIEERLSQGTFYATDYPYFIPALILTNYNIASVAIDFLLFNPLLNVLSYNVFKFSFLPNARTYKEVVTQSASYNRFDVYFIVALSVFMVTFIFYVITHLRKINMVGFRMYVKSYCTSFVLTVCFAANLVTLCLFLLSRTQLPKLIVGYENGKYKVDSLSYQSSEDRIIEFLHDMSITLSRIELTKNIFISNTIITFQVCFFVCVKRYGLLIKKYSNVENNIRKDFLLPFFIILCIIFGCLAIFSVFSYTLFHIEENVSSSIVQTFIFNVCIIFANFQGVNISSILNEENNLPYLYSIPTHFFIVTVSFAFIFFLAIKSFIKRNKKVYNAFMHQYGHKLPKCRTSYNKDPQGKSGHLDAAEIYDTSPKKDNAQKENSNVAGLNDNSTFEVTAYSEVEDELEEQGDNNAEDTRDSLEYLRDGVQEHDTQSLSSDDSSTYSLHESNEYEVDPGKYGTNKGLNYNDVMSITKGLNKNKEECTEKRSTKEKAFFTIEKMLDLFLNLKNSTVLPFSNREKKRIWKDYTTNKKRNDGVLVSLSVYTCLLIFIMLFLINDHRKERESEKLLDYQIKNIGYHPSNAHVSNMKFRYLKKNVNVNVKETFNFQKVQNKTDLIMWLKTSFISFLDNSSRVVEGGANHSNSTFLWKDIFSLKHERIRINIISREKIRTPSSRLICNYKRQKCYMDIWNESEHLKKGLNEIELLINDATEKVEISFILFDKNDYHNILVNLHFVSNASGYISKKIYFDHLFFNSFSLIHFRGVVINILFLTIMFCCFISMYLYLFKNFSYFYNACAAVIVPHDRANAQRAAWQMGQLNAHPGEHLGTANNGNGYMYGSYWPWGRNDGGYAGAYNWNAYANYPAAGDANWGVYGNNPVMGQANYAYYNTVNMPEGTFNYGLGQGHMKTPLSRNTSKTHQIGALLKFKVYLTYLFESNVLNLLILLSSFSIVALWLTVCIYINTIEYNANNSWSYFNVYIKSFSFFSKFVNIFYLLLFLVIINMFIFLSNYVKRQKLYEALYVNRRQILKCGFLLLLVYLNFFLFHYFFYGIDGFNELSMSQQPIHSILILLGLVNIDVYLKCNVFYFLFFVLPHLVFIRFLLMYSFLAPVMASYLILLQQRKKKKKKRKKIASQKSEDYSSFTLTHLSNEQWKYIDEDIKDFAANETNSILYYFENVKDQIRSKEDISKTLQQECNGLKEQVHELQLDVRKIQLQWKFRSKLLSSSKAYLDKINNQISMREEMIVEDKNRMSSLKQYAQQVKLDE</sequence>
<dbReference type="OrthoDB" id="372022at2759"/>
<evidence type="ECO:0000313" key="5">
    <source>
        <dbReference type="Proteomes" id="UP000054561"/>
    </source>
</evidence>
<feature type="transmembrane region" description="Helical" evidence="3">
    <location>
        <begin position="544"/>
        <end position="567"/>
    </location>
</feature>
<evidence type="ECO:0000313" key="4">
    <source>
        <dbReference type="EMBL" id="KJP90017.1"/>
    </source>
</evidence>
<dbReference type="VEuPathDB" id="PlasmoDB:AK88_00186"/>
<feature type="transmembrane region" description="Helical" evidence="3">
    <location>
        <begin position="1187"/>
        <end position="1210"/>
    </location>
</feature>
<dbReference type="GeneID" id="24265500"/>
<evidence type="ECO:0000256" key="3">
    <source>
        <dbReference type="SAM" id="Phobius"/>
    </source>
</evidence>
<name>A0A0D9QT38_PLAFR</name>
<dbReference type="EMBL" id="KQ001646">
    <property type="protein sequence ID" value="KJP90017.1"/>
    <property type="molecule type" value="Genomic_DNA"/>
</dbReference>
<protein>
    <submittedName>
        <fullName evidence="4">Uncharacterized protein</fullName>
    </submittedName>
</protein>
<feature type="transmembrane region" description="Helical" evidence="3">
    <location>
        <begin position="476"/>
        <end position="502"/>
    </location>
</feature>
<feature type="transmembrane region" description="Helical" evidence="3">
    <location>
        <begin position="368"/>
        <end position="387"/>
    </location>
</feature>
<keyword evidence="5" id="KW-1185">Reference proteome</keyword>
<evidence type="ECO:0000256" key="2">
    <source>
        <dbReference type="SAM" id="MobiDB-lite"/>
    </source>
</evidence>
<feature type="transmembrane region" description="Helical" evidence="3">
    <location>
        <begin position="1230"/>
        <end position="1253"/>
    </location>
</feature>
<dbReference type="OMA" id="IFANFQG"/>
<keyword evidence="3" id="KW-0472">Membrane</keyword>
<feature type="coiled-coil region" evidence="1">
    <location>
        <begin position="1420"/>
        <end position="1461"/>
    </location>
</feature>
<proteinExistence type="predicted"/>
<organism evidence="4 5">
    <name type="scientific">Plasmodium fragile</name>
    <dbReference type="NCBI Taxonomy" id="5857"/>
    <lineage>
        <taxon>Eukaryota</taxon>
        <taxon>Sar</taxon>
        <taxon>Alveolata</taxon>
        <taxon>Apicomplexa</taxon>
        <taxon>Aconoidasida</taxon>
        <taxon>Haemosporida</taxon>
        <taxon>Plasmodiidae</taxon>
        <taxon>Plasmodium</taxon>
        <taxon>Plasmodium (Plasmodium)</taxon>
    </lineage>
</organism>
<feature type="region of interest" description="Disordered" evidence="2">
    <location>
        <begin position="672"/>
        <end position="704"/>
    </location>
</feature>
<feature type="transmembrane region" description="Helical" evidence="3">
    <location>
        <begin position="1273"/>
        <end position="1295"/>
    </location>
</feature>
<keyword evidence="3" id="KW-1133">Transmembrane helix</keyword>
<feature type="transmembrane region" description="Helical" evidence="3">
    <location>
        <begin position="782"/>
        <end position="801"/>
    </location>
</feature>
<feature type="transmembrane region" description="Helical" evidence="3">
    <location>
        <begin position="63"/>
        <end position="82"/>
    </location>
</feature>
<feature type="transmembrane region" description="Helical" evidence="3">
    <location>
        <begin position="438"/>
        <end position="455"/>
    </location>
</feature>
<feature type="transmembrane region" description="Helical" evidence="3">
    <location>
        <begin position="1331"/>
        <end position="1364"/>
    </location>
</feature>
<dbReference type="Proteomes" id="UP000054561">
    <property type="component" value="Unassembled WGS sequence"/>
</dbReference>
<feature type="transmembrane region" description="Helical" evidence="3">
    <location>
        <begin position="329"/>
        <end position="347"/>
    </location>
</feature>
<dbReference type="RefSeq" id="XP_012333260.1">
    <property type="nucleotide sequence ID" value="XM_012477837.1"/>
</dbReference>
<evidence type="ECO:0000256" key="1">
    <source>
        <dbReference type="SAM" id="Coils"/>
    </source>
</evidence>
<keyword evidence="1" id="KW-0175">Coiled coil</keyword>
<gene>
    <name evidence="4" type="ORF">AK88_00186</name>
</gene>
<feature type="transmembrane region" description="Helical" evidence="3">
    <location>
        <begin position="1010"/>
        <end position="1031"/>
    </location>
</feature>
<accession>A0A0D9QT38</accession>
<feature type="compositionally biased region" description="Low complexity" evidence="2">
    <location>
        <begin position="678"/>
        <end position="691"/>
    </location>
</feature>
<keyword evidence="3" id="KW-0812">Transmembrane</keyword>
<reference evidence="4 5" key="1">
    <citation type="submission" date="2014-03" db="EMBL/GenBank/DDBJ databases">
        <title>The Genome Sequence of Plasmodium fragile nilgiri.</title>
        <authorList>
            <consortium name="The Broad Institute Genomics Platform"/>
            <consortium name="The Broad Institute Genome Sequencing Center for Infectious Disease"/>
            <person name="Neafsey D."/>
            <person name="Duraisingh M."/>
            <person name="Young S.K."/>
            <person name="Zeng Q."/>
            <person name="Gargeya S."/>
            <person name="Abouelleil A."/>
            <person name="Alvarado L."/>
            <person name="Chapman S.B."/>
            <person name="Gainer-Dewar J."/>
            <person name="Goldberg J."/>
            <person name="Griggs A."/>
            <person name="Gujja S."/>
            <person name="Hansen M."/>
            <person name="Howarth C."/>
            <person name="Imamovic A."/>
            <person name="Larimer J."/>
            <person name="Pearson M."/>
            <person name="Poon T.W."/>
            <person name="Priest M."/>
            <person name="Roberts A."/>
            <person name="Saif S."/>
            <person name="Shea T."/>
            <person name="Sykes S."/>
            <person name="Wortman J."/>
            <person name="Nusbaum C."/>
            <person name="Birren B."/>
        </authorList>
    </citation>
    <scope>NUCLEOTIDE SEQUENCE [LARGE SCALE GENOMIC DNA]</scope>
    <source>
        <strain evidence="5">nilgiri</strain>
    </source>
</reference>